<feature type="compositionally biased region" description="Basic and acidic residues" evidence="2">
    <location>
        <begin position="207"/>
        <end position="243"/>
    </location>
</feature>
<feature type="region of interest" description="Disordered" evidence="2">
    <location>
        <begin position="590"/>
        <end position="609"/>
    </location>
</feature>
<feature type="region of interest" description="Disordered" evidence="2">
    <location>
        <begin position="352"/>
        <end position="523"/>
    </location>
</feature>
<proteinExistence type="inferred from homology"/>
<dbReference type="AlphaFoldDB" id="A0A6I9U847"/>
<evidence type="ECO:0000313" key="3">
    <source>
        <dbReference type="Proteomes" id="UP000504604"/>
    </source>
</evidence>
<feature type="compositionally biased region" description="Polar residues" evidence="2">
    <location>
        <begin position="594"/>
        <end position="609"/>
    </location>
</feature>
<dbReference type="InParanoid" id="A0A6I9U847"/>
<gene>
    <name evidence="4" type="primary">LOC105173509</name>
</gene>
<accession>A0A6I9U847</accession>
<dbReference type="FunCoup" id="A0A6I9U847">
    <property type="interactions" value="730"/>
</dbReference>
<reference evidence="4" key="1">
    <citation type="submission" date="2025-08" db="UniProtKB">
        <authorList>
            <consortium name="RefSeq"/>
        </authorList>
    </citation>
    <scope>IDENTIFICATION</scope>
</reference>
<feature type="compositionally biased region" description="Basic and acidic residues" evidence="2">
    <location>
        <begin position="457"/>
        <end position="471"/>
    </location>
</feature>
<organism evidence="3 4">
    <name type="scientific">Sesamum indicum</name>
    <name type="common">Oriental sesame</name>
    <name type="synonym">Sesamum orientale</name>
    <dbReference type="NCBI Taxonomy" id="4182"/>
    <lineage>
        <taxon>Eukaryota</taxon>
        <taxon>Viridiplantae</taxon>
        <taxon>Streptophyta</taxon>
        <taxon>Embryophyta</taxon>
        <taxon>Tracheophyta</taxon>
        <taxon>Spermatophyta</taxon>
        <taxon>Magnoliopsida</taxon>
        <taxon>eudicotyledons</taxon>
        <taxon>Gunneridae</taxon>
        <taxon>Pentapetalae</taxon>
        <taxon>asterids</taxon>
        <taxon>lamiids</taxon>
        <taxon>Lamiales</taxon>
        <taxon>Pedaliaceae</taxon>
        <taxon>Sesamum</taxon>
    </lineage>
</organism>
<dbReference type="Gene3D" id="1.20.1260.60">
    <property type="entry name" value="Vacuolar protein sorting-associated protein Ist1"/>
    <property type="match status" value="1"/>
</dbReference>
<protein>
    <submittedName>
        <fullName evidence="4">Uncharacterized protein LOC105173509</fullName>
    </submittedName>
</protein>
<feature type="compositionally biased region" description="Low complexity" evidence="2">
    <location>
        <begin position="423"/>
        <end position="435"/>
    </location>
</feature>
<dbReference type="PANTHER" id="PTHR12161">
    <property type="entry name" value="IST1 FAMILY MEMBER"/>
    <property type="match status" value="1"/>
</dbReference>
<dbReference type="Pfam" id="PF03398">
    <property type="entry name" value="Ist1"/>
    <property type="match status" value="1"/>
</dbReference>
<dbReference type="FunFam" id="1.20.1260.60:FF:000002">
    <property type="entry name" value="Vacuolar protein sorting-associated protein IST1"/>
    <property type="match status" value="1"/>
</dbReference>
<keyword evidence="3" id="KW-1185">Reference proteome</keyword>
<feature type="compositionally biased region" description="Basic and acidic residues" evidence="2">
    <location>
        <begin position="263"/>
        <end position="285"/>
    </location>
</feature>
<dbReference type="RefSeq" id="XP_011093573.1">
    <property type="nucleotide sequence ID" value="XM_011095271.2"/>
</dbReference>
<feature type="compositionally biased region" description="Basic residues" evidence="2">
    <location>
        <begin position="476"/>
        <end position="486"/>
    </location>
</feature>
<name>A0A6I9U847_SESIN</name>
<comment type="similarity">
    <text evidence="1">Belongs to the IST1 family.</text>
</comment>
<dbReference type="KEGG" id="sind:105173509"/>
<dbReference type="GO" id="GO:0015031">
    <property type="term" value="P:protein transport"/>
    <property type="evidence" value="ECO:0007669"/>
    <property type="project" value="InterPro"/>
</dbReference>
<evidence type="ECO:0000313" key="4">
    <source>
        <dbReference type="RefSeq" id="XP_011093573.1"/>
    </source>
</evidence>
<dbReference type="InterPro" id="IPR042277">
    <property type="entry name" value="IST1-like"/>
</dbReference>
<evidence type="ECO:0000256" key="1">
    <source>
        <dbReference type="ARBA" id="ARBA00005536"/>
    </source>
</evidence>
<dbReference type="OrthoDB" id="29853at2759"/>
<dbReference type="InterPro" id="IPR005061">
    <property type="entry name" value="Ist1"/>
</dbReference>
<feature type="region of interest" description="Disordered" evidence="2">
    <location>
        <begin position="207"/>
        <end position="326"/>
    </location>
</feature>
<sequence>MLDGLLGRGFSVKCKSLIKTTRARIEVLRKRAEAKQRFLKEDLAKLLSNGLDINAYGRTEEFIAGMNLLSCYDIVEQSCEYIVKQLSRMQKQGECPEECREAVASLMFAAARFSDLPELRDLRDIFQQRYGNCLEAFVNQKFVEKVSARHPATEKRLRALQDIASEFSIKWDYKGFEQRMSTPSLVAQTEVRKADIVKQTPGLLDEKSRIHNCGEGHMRKRDEKDHPMAGRKGSIEHREHSVLKTEGSSSQGDSDSLFRGRHILTENKQHLYHSEKSDTELKTEKSSSSSRGKMLDHVNSGYTRRSNSTHNTRRGASTEALSHEKADSAASCAEHLGRTEKVIPFYNSSSRENAINSTRKGPEGGPDSFNSCSNYALPPPYVKSKDNFARPPYVKPNEDKHTHSRGSKNAGSDLEKNFIDPASCNRSNVVNSSCRPQNESDHDFEEQLVASAKVKSHAQEKYHDYEEEKIPLPKPRSIRRKHHKSSSSHNNVDNPEDVEPVNRSSSSRRRDQPRKGLQILFDEEHHRKEDEERMIDKLLIHYSKKPSSYDAGKLRKKLRGQPLDQIITDVGESSLDRSSDVHDDKCKVFPPPTRSVSLPHEQTASPESQKVFTRANTFQLDNQARHVHPKLPDYDDLAARFAALKGR</sequence>
<dbReference type="GeneID" id="105173509"/>
<dbReference type="Gramene" id="SIN_1024863.t">
    <property type="protein sequence ID" value="SIN_1024863.t"/>
    <property type="gene ID" value="SIN_1024863"/>
</dbReference>
<evidence type="ECO:0000256" key="2">
    <source>
        <dbReference type="SAM" id="MobiDB-lite"/>
    </source>
</evidence>
<dbReference type="Proteomes" id="UP000504604">
    <property type="component" value="Linkage group LG11"/>
</dbReference>
<dbReference type="PANTHER" id="PTHR12161:SF14">
    <property type="entry name" value="REGULATOR OF VPS4 ACTIVITY IN THE MVB PATHWAY PROTEIN"/>
    <property type="match status" value="1"/>
</dbReference>